<feature type="transmembrane region" description="Helical" evidence="1">
    <location>
        <begin position="168"/>
        <end position="185"/>
    </location>
</feature>
<evidence type="ECO:0008006" key="4">
    <source>
        <dbReference type="Google" id="ProtNLM"/>
    </source>
</evidence>
<keyword evidence="1" id="KW-0472">Membrane</keyword>
<dbReference type="EMBL" id="CP007128">
    <property type="protein sequence ID" value="AHG89271.1"/>
    <property type="molecule type" value="Genomic_DNA"/>
</dbReference>
<accession>W0RER5</accession>
<dbReference type="PANTHER" id="PTHR31061:SF24">
    <property type="entry name" value="LD22376P"/>
    <property type="match status" value="1"/>
</dbReference>
<sequence>MQAPPATRERVHATPVYTPVVTPPPSRRVVSLDAFRGFTMLFMASEILRIPAVTEKLPGAGAHLVGRLLDHVEWTGFVPWDLIQPAFMFMVGVALPFSVASRRAKGEPFGAQLRHAVRRAVILIALGIFLRSQTRPQTYFTFEDVLTQIGLGYVALFLLAYARPRTQWATAAAILVAYWAAFALYPTPPAGFDTATLGVPADWPHHLTGFAAHWDKNTNLANRVDQWFLNLFPRERPFLFNRGGYTTLNFVPSLATMIFGLLAGGLLRRSEPAHSKARRLVGYGLAGIALGAALHALGVCPLVKRIWTPSWAVFSAGWSAVFLAAWYYVVDVRGHTRWTFPLVVVGTNSIAMYVLVHVGEKYTAEALRIHLGTAIFDALGAPYRPILVGAATLAVFWLVLFWMYRRRIFIRI</sequence>
<dbReference type="PANTHER" id="PTHR31061">
    <property type="entry name" value="LD22376P"/>
    <property type="match status" value="1"/>
</dbReference>
<dbReference type="KEGG" id="gba:J421_1734"/>
<proteinExistence type="predicted"/>
<keyword evidence="3" id="KW-1185">Reference proteome</keyword>
<evidence type="ECO:0000256" key="1">
    <source>
        <dbReference type="SAM" id="Phobius"/>
    </source>
</evidence>
<evidence type="ECO:0000313" key="3">
    <source>
        <dbReference type="Proteomes" id="UP000019151"/>
    </source>
</evidence>
<organism evidence="2 3">
    <name type="scientific">Gemmatirosa kalamazoonensis</name>
    <dbReference type="NCBI Taxonomy" id="861299"/>
    <lineage>
        <taxon>Bacteria</taxon>
        <taxon>Pseudomonadati</taxon>
        <taxon>Gemmatimonadota</taxon>
        <taxon>Gemmatimonadia</taxon>
        <taxon>Gemmatimonadales</taxon>
        <taxon>Gemmatimonadaceae</taxon>
        <taxon>Gemmatirosa</taxon>
    </lineage>
</organism>
<keyword evidence="1" id="KW-0812">Transmembrane</keyword>
<dbReference type="Proteomes" id="UP000019151">
    <property type="component" value="Chromosome"/>
</dbReference>
<dbReference type="eggNOG" id="COG4299">
    <property type="taxonomic scope" value="Bacteria"/>
</dbReference>
<evidence type="ECO:0000313" key="2">
    <source>
        <dbReference type="EMBL" id="AHG89271.1"/>
    </source>
</evidence>
<reference evidence="2 3" key="1">
    <citation type="journal article" date="2014" name="Genome Announc.">
        <title>Genome Sequence and Methylome of Soil Bacterium Gemmatirosa kalamazoonensis KBS708T, a Member of the Rarely Cultivated Gemmatimonadetes Phylum.</title>
        <authorList>
            <person name="Debruyn J.M."/>
            <person name="Radosevich M."/>
            <person name="Wommack K.E."/>
            <person name="Polson S.W."/>
            <person name="Hauser L.J."/>
            <person name="Fawaz M.N."/>
            <person name="Korlach J."/>
            <person name="Tsai Y.C."/>
        </authorList>
    </citation>
    <scope>NUCLEOTIDE SEQUENCE [LARGE SCALE GENOMIC DNA]</scope>
    <source>
        <strain evidence="2 3">KBS708</strain>
    </source>
</reference>
<dbReference type="PATRIC" id="fig|861299.3.peg.1761"/>
<feature type="transmembrane region" description="Helical" evidence="1">
    <location>
        <begin position="386"/>
        <end position="404"/>
    </location>
</feature>
<dbReference type="AlphaFoldDB" id="W0RER5"/>
<feature type="transmembrane region" description="Helical" evidence="1">
    <location>
        <begin position="280"/>
        <end position="299"/>
    </location>
</feature>
<name>W0RER5_9BACT</name>
<dbReference type="InParanoid" id="W0RER5"/>
<feature type="transmembrane region" description="Helical" evidence="1">
    <location>
        <begin position="145"/>
        <end position="161"/>
    </location>
</feature>
<gene>
    <name evidence="2" type="ORF">J421_1734</name>
</gene>
<feature type="transmembrane region" description="Helical" evidence="1">
    <location>
        <begin position="311"/>
        <end position="329"/>
    </location>
</feature>
<feature type="transmembrane region" description="Helical" evidence="1">
    <location>
        <begin position="338"/>
        <end position="356"/>
    </location>
</feature>
<protein>
    <recommendedName>
        <fullName evidence="4">DUF5009 domain-containing protein</fullName>
    </recommendedName>
</protein>
<keyword evidence="1" id="KW-1133">Transmembrane helix</keyword>
<feature type="transmembrane region" description="Helical" evidence="1">
    <location>
        <begin position="250"/>
        <end position="268"/>
    </location>
</feature>
<dbReference type="STRING" id="861299.J421_1734"/>
<dbReference type="HOGENOM" id="CLU_029171_4_0_0"/>